<feature type="region of interest" description="C-terminal hotdog fold" evidence="13">
    <location>
        <begin position="1873"/>
        <end position="2013"/>
    </location>
</feature>
<feature type="region of interest" description="Disordered" evidence="14">
    <location>
        <begin position="3143"/>
        <end position="3165"/>
    </location>
</feature>
<dbReference type="GO" id="GO:0004312">
    <property type="term" value="F:fatty acid synthase activity"/>
    <property type="evidence" value="ECO:0007669"/>
    <property type="project" value="TreeGrafter"/>
</dbReference>
<feature type="region of interest" description="Disordered" evidence="14">
    <location>
        <begin position="5844"/>
        <end position="5886"/>
    </location>
</feature>
<dbReference type="OrthoDB" id="3651481at2"/>
<dbReference type="CDD" id="cd08953">
    <property type="entry name" value="KR_2_SDR_x"/>
    <property type="match status" value="2"/>
</dbReference>
<keyword evidence="10" id="KW-0521">NADP</keyword>
<feature type="active site" description="Proton donor; for dehydratase activity" evidence="13">
    <location>
        <position position="3415"/>
    </location>
</feature>
<dbReference type="InterPro" id="IPR009081">
    <property type="entry name" value="PP-bd_ACP"/>
</dbReference>
<gene>
    <name evidence="18" type="ORF">SacazDRAFT_00808</name>
</gene>
<dbReference type="FunFam" id="3.40.47.10:FF:000019">
    <property type="entry name" value="Polyketide synthase type I"/>
    <property type="match status" value="3"/>
</dbReference>
<dbReference type="PANTHER" id="PTHR43775">
    <property type="entry name" value="FATTY ACID SYNTHASE"/>
    <property type="match status" value="1"/>
</dbReference>
<feature type="domain" description="Ketosynthase family 3 (KS3)" evidence="16">
    <location>
        <begin position="4129"/>
        <end position="4560"/>
    </location>
</feature>
<dbReference type="GO" id="GO:0031177">
    <property type="term" value="F:phosphopantetheine binding"/>
    <property type="evidence" value="ECO:0007669"/>
    <property type="project" value="InterPro"/>
</dbReference>
<evidence type="ECO:0000256" key="4">
    <source>
        <dbReference type="ARBA" id="ARBA00022450"/>
    </source>
</evidence>
<evidence type="ECO:0000256" key="13">
    <source>
        <dbReference type="PROSITE-ProRule" id="PRU01363"/>
    </source>
</evidence>
<dbReference type="InterPro" id="IPR016035">
    <property type="entry name" value="Acyl_Trfase/lysoPLipase"/>
</dbReference>
<evidence type="ECO:0000259" key="16">
    <source>
        <dbReference type="PROSITE" id="PS52004"/>
    </source>
</evidence>
<dbReference type="SMART" id="SM00823">
    <property type="entry name" value="PKS_PP"/>
    <property type="match status" value="4"/>
</dbReference>
<protein>
    <submittedName>
        <fullName evidence="18">Polyketide synthase family protein</fullName>
    </submittedName>
</protein>
<dbReference type="RefSeq" id="WP_005438883.1">
    <property type="nucleotide sequence ID" value="NZ_CM001466.1"/>
</dbReference>
<comment type="cofactor">
    <cofactor evidence="1">
        <name>pantetheine 4'-phosphate</name>
        <dbReference type="ChEBI" id="CHEBI:47942"/>
    </cofactor>
</comment>
<dbReference type="FunFam" id="3.40.47.10:FF:000042">
    <property type="entry name" value="Polyketide synthase Pks13"/>
    <property type="match status" value="1"/>
</dbReference>
<feature type="active site" description="Proton donor; for dehydratase activity" evidence="13">
    <location>
        <position position="1934"/>
    </location>
</feature>
<dbReference type="Pfam" id="PF21089">
    <property type="entry name" value="PKS_DH_N"/>
    <property type="match status" value="4"/>
</dbReference>
<dbReference type="InterPro" id="IPR029063">
    <property type="entry name" value="SAM-dependent_MTases_sf"/>
</dbReference>
<feature type="region of interest" description="N-terminal hotdog fold" evidence="13">
    <location>
        <begin position="3225"/>
        <end position="3342"/>
    </location>
</feature>
<dbReference type="SMART" id="SM00822">
    <property type="entry name" value="PKS_KR"/>
    <property type="match status" value="3"/>
</dbReference>
<accession>H8GC79</accession>
<dbReference type="InterPro" id="IPR020807">
    <property type="entry name" value="PKS_DH"/>
</dbReference>
<feature type="domain" description="PKS/mFAS DH" evidence="17">
    <location>
        <begin position="3225"/>
        <end position="3503"/>
    </location>
</feature>
<feature type="compositionally biased region" description="Basic and acidic residues" evidence="14">
    <location>
        <begin position="1003"/>
        <end position="1014"/>
    </location>
</feature>
<dbReference type="PROSITE" id="PS00012">
    <property type="entry name" value="PHOSPHOPANTETHEINE"/>
    <property type="match status" value="2"/>
</dbReference>
<dbReference type="Pfam" id="PF14765">
    <property type="entry name" value="PS-DH"/>
    <property type="match status" value="4"/>
</dbReference>
<dbReference type="Proteomes" id="UP000004705">
    <property type="component" value="Chromosome"/>
</dbReference>
<dbReference type="Pfam" id="PF21394">
    <property type="entry name" value="Beta-ketacyl_N"/>
    <property type="match status" value="1"/>
</dbReference>
<keyword evidence="19" id="KW-1185">Reference proteome</keyword>
<keyword evidence="9" id="KW-0276">Fatty acid metabolism</keyword>
<feature type="domain" description="Carrier" evidence="15">
    <location>
        <begin position="4009"/>
        <end position="4085"/>
    </location>
</feature>
<dbReference type="SMART" id="SM00826">
    <property type="entry name" value="PKS_DH"/>
    <property type="match status" value="4"/>
</dbReference>
<dbReference type="InterPro" id="IPR049490">
    <property type="entry name" value="C883_1060-like_KR_N"/>
</dbReference>
<dbReference type="InterPro" id="IPR049900">
    <property type="entry name" value="PKS_mFAS_DH"/>
</dbReference>
<feature type="region of interest" description="Disordered" evidence="14">
    <location>
        <begin position="4103"/>
        <end position="4128"/>
    </location>
</feature>
<dbReference type="InterPro" id="IPR036736">
    <property type="entry name" value="ACP-like_sf"/>
</dbReference>
<keyword evidence="8" id="KW-0677">Repeat</keyword>
<dbReference type="CDD" id="cd02440">
    <property type="entry name" value="AdoMet_MTases"/>
    <property type="match status" value="1"/>
</dbReference>
<dbReference type="Gene3D" id="3.40.50.720">
    <property type="entry name" value="NAD(P)-binding Rossmann-like Domain"/>
    <property type="match status" value="3"/>
</dbReference>
<dbReference type="CDD" id="cd00833">
    <property type="entry name" value="PKS"/>
    <property type="match status" value="4"/>
</dbReference>
<evidence type="ECO:0000256" key="1">
    <source>
        <dbReference type="ARBA" id="ARBA00001957"/>
    </source>
</evidence>
<dbReference type="SUPFAM" id="SSF53901">
    <property type="entry name" value="Thiolase-like"/>
    <property type="match status" value="4"/>
</dbReference>
<keyword evidence="12" id="KW-0511">Multifunctional enzyme</keyword>
<dbReference type="Pfam" id="PF22336">
    <property type="entry name" value="RhiE-like_linker"/>
    <property type="match status" value="3"/>
</dbReference>
<dbReference type="InterPro" id="IPR042104">
    <property type="entry name" value="PKS_dehydratase_sf"/>
</dbReference>
<feature type="domain" description="Carrier" evidence="15">
    <location>
        <begin position="2502"/>
        <end position="2576"/>
    </location>
</feature>
<dbReference type="SUPFAM" id="SSF51735">
    <property type="entry name" value="NAD(P)-binding Rossmann-fold domains"/>
    <property type="match status" value="5"/>
</dbReference>
<dbReference type="PROSITE" id="PS50075">
    <property type="entry name" value="CARRIER"/>
    <property type="match status" value="4"/>
</dbReference>
<feature type="domain" description="Ketosynthase family 3 (KS3)" evidence="16">
    <location>
        <begin position="2620"/>
        <end position="3049"/>
    </location>
</feature>
<feature type="region of interest" description="Disordered" evidence="14">
    <location>
        <begin position="5969"/>
        <end position="5993"/>
    </location>
</feature>
<feature type="region of interest" description="C-terminal hotdog fold" evidence="13">
    <location>
        <begin position="3357"/>
        <end position="3503"/>
    </location>
</feature>
<evidence type="ECO:0000256" key="12">
    <source>
        <dbReference type="ARBA" id="ARBA00023268"/>
    </source>
</evidence>
<dbReference type="InterPro" id="IPR020806">
    <property type="entry name" value="PKS_PP-bd"/>
</dbReference>
<feature type="domain" description="Carrier" evidence="15">
    <location>
        <begin position="1018"/>
        <end position="1091"/>
    </location>
</feature>
<organism evidence="18 19">
    <name type="scientific">Saccharomonospora azurea NA-128</name>
    <dbReference type="NCBI Taxonomy" id="882081"/>
    <lineage>
        <taxon>Bacteria</taxon>
        <taxon>Bacillati</taxon>
        <taxon>Actinomycetota</taxon>
        <taxon>Actinomycetes</taxon>
        <taxon>Pseudonocardiales</taxon>
        <taxon>Pseudonocardiaceae</taxon>
        <taxon>Saccharomonospora</taxon>
    </lineage>
</organism>
<keyword evidence="11" id="KW-0443">Lipid metabolism</keyword>
<feature type="domain" description="PKS/mFAS DH" evidence="17">
    <location>
        <begin position="4725"/>
        <end position="4995"/>
    </location>
</feature>
<evidence type="ECO:0000256" key="9">
    <source>
        <dbReference type="ARBA" id="ARBA00022832"/>
    </source>
</evidence>
<feature type="active site" description="Proton acceptor; for dehydratase activity" evidence="13">
    <location>
        <position position="4757"/>
    </location>
</feature>
<dbReference type="SUPFAM" id="SSF52151">
    <property type="entry name" value="FabD/lysophospholipase-like"/>
    <property type="match status" value="1"/>
</dbReference>
<comment type="pathway">
    <text evidence="3">Antibiotic biosynthesis.</text>
</comment>
<evidence type="ECO:0000259" key="15">
    <source>
        <dbReference type="PROSITE" id="PS50075"/>
    </source>
</evidence>
<evidence type="ECO:0000256" key="14">
    <source>
        <dbReference type="SAM" id="MobiDB-lite"/>
    </source>
</evidence>
<dbReference type="InterPro" id="IPR050091">
    <property type="entry name" value="PKS_NRPS_Biosynth_Enz"/>
</dbReference>
<dbReference type="Pfam" id="PF02801">
    <property type="entry name" value="Ketoacyl-synt_C"/>
    <property type="match status" value="4"/>
</dbReference>
<keyword evidence="7" id="KW-0808">Transferase</keyword>
<feature type="compositionally biased region" description="Basic and acidic residues" evidence="14">
    <location>
        <begin position="5852"/>
        <end position="5862"/>
    </location>
</feature>
<evidence type="ECO:0000256" key="8">
    <source>
        <dbReference type="ARBA" id="ARBA00022737"/>
    </source>
</evidence>
<dbReference type="SMART" id="SM01294">
    <property type="entry name" value="PKS_PP_betabranch"/>
    <property type="match status" value="1"/>
</dbReference>
<dbReference type="InterPro" id="IPR049552">
    <property type="entry name" value="PKS_DH_N"/>
</dbReference>
<dbReference type="Gene3D" id="1.10.1200.10">
    <property type="entry name" value="ACP-like"/>
    <property type="match status" value="4"/>
</dbReference>
<dbReference type="InterPro" id="IPR016039">
    <property type="entry name" value="Thiolase-like"/>
</dbReference>
<dbReference type="SMART" id="SM00825">
    <property type="entry name" value="PKS_KS"/>
    <property type="match status" value="4"/>
</dbReference>
<evidence type="ECO:0000313" key="19">
    <source>
        <dbReference type="Proteomes" id="UP000004705"/>
    </source>
</evidence>
<dbReference type="Gene3D" id="3.40.47.10">
    <property type="match status" value="4"/>
</dbReference>
<dbReference type="FunFam" id="1.10.1200.10:FF:000019">
    <property type="entry name" value="Phenolpthiocerol synthesis type-I polyketide synthase PPSA"/>
    <property type="match status" value="1"/>
</dbReference>
<dbReference type="Pfam" id="PF22621">
    <property type="entry name" value="CurL-like_PKS_C"/>
    <property type="match status" value="1"/>
</dbReference>
<dbReference type="Pfam" id="PF00550">
    <property type="entry name" value="PP-binding"/>
    <property type="match status" value="4"/>
</dbReference>
<evidence type="ECO:0000313" key="18">
    <source>
        <dbReference type="EMBL" id="EHY87756.1"/>
    </source>
</evidence>
<reference evidence="18 19" key="1">
    <citation type="journal article" date="2012" name="Stand. Genomic Sci.">
        <title>Genome sequence of the soil bacterium Saccharomonospora azurea type strain (NA-128(T)).</title>
        <authorList>
            <person name="Klenk H.P."/>
            <person name="Held B."/>
            <person name="Lucas S."/>
            <person name="Lapidus A."/>
            <person name="Copeland A."/>
            <person name="Hammon N."/>
            <person name="Pitluck S."/>
            <person name="Goodwin L.A."/>
            <person name="Han C."/>
            <person name="Tapia R."/>
            <person name="Brambilla E.M."/>
            <person name="Potter G."/>
            <person name="Land M."/>
            <person name="Ivanova N."/>
            <person name="Rohde M."/>
            <person name="Goker M."/>
            <person name="Detter J.C."/>
            <person name="Kyrpides N.C."/>
            <person name="Woyke T."/>
        </authorList>
    </citation>
    <scope>NUCLEOTIDE SEQUENCE [LARGE SCALE GENOMIC DNA]</scope>
    <source>
        <strain evidence="18 19">NA-128</strain>
    </source>
</reference>
<feature type="active site" description="Proton acceptor; for dehydratase activity" evidence="13">
    <location>
        <position position="3254"/>
    </location>
</feature>
<name>H8GC79_9PSEU</name>
<keyword evidence="6" id="KW-0597">Phosphoprotein</keyword>
<dbReference type="InterPro" id="IPR014031">
    <property type="entry name" value="Ketoacyl_synth_C"/>
</dbReference>
<dbReference type="GO" id="GO:0005737">
    <property type="term" value="C:cytoplasm"/>
    <property type="evidence" value="ECO:0007669"/>
    <property type="project" value="UniProtKB-SubCell"/>
</dbReference>
<feature type="domain" description="Ketosynthase family 3 (KS3)" evidence="16">
    <location>
        <begin position="12"/>
        <end position="440"/>
    </location>
</feature>
<evidence type="ECO:0000256" key="11">
    <source>
        <dbReference type="ARBA" id="ARBA00023098"/>
    </source>
</evidence>
<dbReference type="InterPro" id="IPR036291">
    <property type="entry name" value="NAD(P)-bd_dom_sf"/>
</dbReference>
<dbReference type="InterPro" id="IPR020841">
    <property type="entry name" value="PKS_Beta-ketoAc_synthase_dom"/>
</dbReference>
<feature type="region of interest" description="Disordered" evidence="14">
    <location>
        <begin position="994"/>
        <end position="1014"/>
    </location>
</feature>
<feature type="region of interest" description="Disordered" evidence="14">
    <location>
        <begin position="1099"/>
        <end position="1130"/>
    </location>
</feature>
<dbReference type="Gene3D" id="3.30.70.3290">
    <property type="match status" value="1"/>
</dbReference>
<dbReference type="SUPFAM" id="SSF53335">
    <property type="entry name" value="S-adenosyl-L-methionine-dependent methyltransferases"/>
    <property type="match status" value="1"/>
</dbReference>
<dbReference type="Pfam" id="PF08242">
    <property type="entry name" value="Methyltransf_12"/>
    <property type="match status" value="1"/>
</dbReference>
<evidence type="ECO:0000256" key="10">
    <source>
        <dbReference type="ARBA" id="ARBA00022857"/>
    </source>
</evidence>
<dbReference type="PROSITE" id="PS52004">
    <property type="entry name" value="KS3_2"/>
    <property type="match status" value="4"/>
</dbReference>
<keyword evidence="4" id="KW-0596">Phosphopantetheine</keyword>
<dbReference type="Gene3D" id="3.10.129.110">
    <property type="entry name" value="Polyketide synthase dehydratase"/>
    <property type="match status" value="4"/>
</dbReference>
<dbReference type="PROSITE" id="PS52019">
    <property type="entry name" value="PKS_MFAS_DH"/>
    <property type="match status" value="4"/>
</dbReference>
<dbReference type="GO" id="GO:0004315">
    <property type="term" value="F:3-oxoacyl-[acyl-carrier-protein] synthase activity"/>
    <property type="evidence" value="ECO:0007669"/>
    <property type="project" value="InterPro"/>
</dbReference>
<feature type="domain" description="Ketosynthase family 3 (KS3)" evidence="16">
    <location>
        <begin position="1135"/>
        <end position="1563"/>
    </location>
</feature>
<dbReference type="Pfam" id="PF08659">
    <property type="entry name" value="KR"/>
    <property type="match status" value="3"/>
</dbReference>
<dbReference type="SUPFAM" id="SSF47336">
    <property type="entry name" value="ACP-like"/>
    <property type="match status" value="4"/>
</dbReference>
<dbReference type="InterPro" id="IPR013968">
    <property type="entry name" value="PKS_KR"/>
</dbReference>
<feature type="region of interest" description="N-terminal hotdog fold" evidence="13">
    <location>
        <begin position="721"/>
        <end position="836"/>
    </location>
</feature>
<dbReference type="EMBL" id="CM001466">
    <property type="protein sequence ID" value="EHY87756.1"/>
    <property type="molecule type" value="Genomic_DNA"/>
</dbReference>
<feature type="domain" description="PKS/mFAS DH" evidence="17">
    <location>
        <begin position="721"/>
        <end position="994"/>
    </location>
</feature>
<evidence type="ECO:0000256" key="2">
    <source>
        <dbReference type="ARBA" id="ARBA00004496"/>
    </source>
</evidence>
<feature type="region of interest" description="N-terminal hotdog fold" evidence="13">
    <location>
        <begin position="1731"/>
        <end position="1859"/>
    </location>
</feature>
<feature type="domain" description="Carrier" evidence="15">
    <location>
        <begin position="5885"/>
        <end position="5961"/>
    </location>
</feature>
<feature type="compositionally biased region" description="Basic and acidic residues" evidence="14">
    <location>
        <begin position="5872"/>
        <end position="5886"/>
    </location>
</feature>
<dbReference type="InterPro" id="IPR014030">
    <property type="entry name" value="Ketoacyl_synth_N"/>
</dbReference>
<dbReference type="PROSITE" id="PS00606">
    <property type="entry name" value="KS3_1"/>
    <property type="match status" value="2"/>
</dbReference>
<dbReference type="InterPro" id="IPR057326">
    <property type="entry name" value="KR_dom"/>
</dbReference>
<dbReference type="HOGENOM" id="CLU_223211_0_0_11"/>
<feature type="active site" description="Proton donor; for dehydratase activity" evidence="13">
    <location>
        <position position="906"/>
    </location>
</feature>
<dbReference type="InterPro" id="IPR013217">
    <property type="entry name" value="Methyltransf_12"/>
</dbReference>
<sequence length="6029" mass="645003">MSAQRESADVRSTDIAVVGMSGRFPGAANIEQFWELLRSGRDGITRFTEEDLRSAGIPVELIDDPDYVRAHGVLGGVDLFDTALFEYTPADAEYIDPQQRLFLEQAYAALEDAGYDSARYPGLIGVYAGAAINLYLQRHVLPHVDQTTTAQHFAVMVGNDKDYLSTRVSYKLDLRGPSYTVQTACSTSLVAIHLACQALVNGECDLALAGGVTVKVPEETGYLYDEGAILSADGRVRTFDTEASGTVLGNGVGVVVLKPCRDALADGDTIHAVIKGTATNNDGSMKVGYAAPGKEGQVAVIADAQAVAGVDPSSIGHVEAHGTATRLGDPVEVSALTEAFRRKTDRSGFCAIGSVKSNVGHLDAAAGVAGVIKSALMLRERTIVPTVNFERPNPAIDFASSPFYVATDTADWERPEEGPRRAAVSSFGIGGTNAHAILEEAPPRPVPTASARREQPLVLSAKTPSALQAMRRNLAEHLERRPELALADVAYTLAVGRRELPYRYAVVAGDVETVVADLRSDSSPDSVRRTARVSFVFGDDLPDAEALAGALESEPEFAQRYADCLAAGAAELGEPGRIFAAQYALGRCWRRWGITPSSMHGDALGRWVAAAVAGDVELADALAVVSGQSDGAELPQGPIPIASVSAVAEEAGSVVLRAGAEGPAQTVARLWRSGVAIDWTRYYSGERRGRVPLPTYPFEGRRCWMPAAAPVVTTTTQDGPHPLLGTNVSTMRGSAFELALSGDEFVVADHVVFGDRVFPAAGYVELARAAGEVAGETRVGALRSVSFDRLVPVGARGETLRIDLLPRDAGALDFTIRSRDGGCARGELVLGGSEPEPPVDLDGIRARCTTERAGAECYRAFERHGLRYGPNFRVLREVRLGEREAVASLALTGDDERLPLHPCLLDGAFQTVVALLSEDAGASEADTPSFLPLGFGELRILAPLPSECHAVVRLRDSGGRKTATADLTVTDDDGTVVAQVRALVVRRLAEDTEHTATTEALGDDARADEPHGEGELVRQAEEVLRGILAETTKLDPADLDPAEPFERYGIDSLMISRLNERMEAHFGELSKTLFFEYESLGLLAEYFAEEHPERIRQLAASSGGDTAPGRRAEPVLTTQTGADADPLSARSDDHDDAIAIIGLSGRYPMADDVHEFWENLAQGRDCITEVPADRWDHDRFFDPERQRLGSAHSRWGGFLSDVDKFDPLFFPIMPREADLMDPQERLFLETAWHVVEDAGYRRDDLRGRPVGVFVGVMYGEYQFYGAVDALRGGRPVTNSSYASIANRVSYLLDLQGPSLALDTMCSSSLTALHLACESLRRGESELAIAGGVNVSVHPYKYVFLSQGGYVSSDGRCRAFGAGGDGYVPGEGVGAVLLKPRRQALADGDHIYGLVLGSAVNHGGKTNGYTVPNPHAQQRVITEAWRKAGVSATDIGYVEAHGTGTALGDPIEITGLTKALGGADVPSGSCAIGSVKSNVGHLESAAGIAGLTKVLMQFRHGMLAPSLHADEPNPNIDFSRTPFAVQRTLAPWPERRTDTGPAPRIAALSSFGAGGSNAHVVLAEHRETAPSTTVPAAQRRDTRSHAFVLSARAPERLRDYARRLAEHLEREPLEPADVAYTLQVGRVELEHRLAVVTADGAELVSALRACAEEEPAPPHAVQASAATDSRSRARYADEVGAALESDDLLALARLWTRGAAVDWTARHAGDDVLRRVSLPGYPFARHRHWVDSATTGPVAVSGTPGLHPLLDRNDSTLRRQTFTTELTDSLVVADHRVSGKRVLPAAACLEMARAAGELAAEAPVRAVRAIRFERMLGPDDGHRSVTLSLAPESDGTVSFDIGAEDVVGVRGRIELGHAEQPGPVDVTDLHAACSRPGDVEAAYALFERRGLTYGEPFRSVRGIRHGDGEVLATLRLHEGLRAEAGRYTLHPCLLDGAFQAAGLLFDTEERYLPVAVDEVSAYAPFPADCLAHARLVRRDGDGLVVDVTVLATDGTVLARVHGLGFRAVPTAERPRRLLLRPVWEPAPIEESVPPEGAYLLLARTKDERARLCEALRDAGRAEAVVVLAEPGAEFARQAEHHFVLNTGHEDDVARLLSELADDGVDVRAVVHALARPDGTGSEFDDGVGSLLPLCKALLARRGSSELRMVYLCPAGSPAHEAVAGFARSARLENPRLLCHVVSGATDAASFRDAVRELGVDATRPEQVRYDGHCRRVRGYRPMEPESGPLTTVPLRDGGVYVITGGAGGVGLLLAEHITRQVTSTIVLTGRSEPSDAVSARMAALETRGSTVRHARVDVTDEDAVRRLVADLREEHGGVHGVVHAAGVLRDGFLFRKSRADLAAVLAPKVTGARVLDRATAREDLDFFVLCSSVAAVFGNVGQTDYAYANAFLDHYASLRQELVEEGLRSGRTVSIAWPHWQNGGMALSEQDAQALRRRTGLTSMSTAECLAAFDDALRSSQSCVVVATGDRDRIVEQLAPGGEVRPKAIAVAPEPMSDTTARRRVLDLLRDTVGEKVGVNPADVETTVPLLTRYGIDSVVVTELTNALGDHFPDLAATAFFEYETLEALADHLADEYPAEVAALDGGPSSDAAPQVTAAPAGRFLTAEPAFEAHWAQDGADDPIAVIGMSGRYPMADDLGQFWDNLRAGRDCVSEVPPERWDHHRYTTRSGPGAARSRWGGFMSDVDKFDPLFFSISPREAELMDPQERLFLETSWHVLEDAGYRAGAVRGKHVGVFVGVMYGEYQLYGAADAVRGGHPVTESSFAFIANRVSYALDLHGPSLALDTMCSSSLTALHLACQSLRLGESELAIAGGVNLSLHPYKYVLLSQSNFLSSDGRCRAFGAGGDGYVPGEGVGAVLLKPLSRAVADGDHVYGVILGSAVNHGGATNGSGLTVPNPRAQQELVVRALAEAGTDPRELSYVEAHGTGTSLGDPIELAALTKAFRQHTSDERFCAIGSVKSNIGHLESAAGVAGLTKLLLQLRHGTLVPSLHTEQLNPDLGLDRSPFVVQRDLADWPRSRDGDGQPIARKAGISSFGAGGANAHVIVSEHLDARPVPTAPAGEQRLTSPVPFVLSARDEDRLREYAGRLADFLRRHEVPLADVAYTLAVGREPMRARLAVVTADGTELVTLLRRFADGANPSGLARADVGRDAPRQGTVEDSTDPQTVAQAWLAGAEGRWQELRWSAQPPRRTSLPGYPFARRRYWVSSVDEPERPRAVEGPALHPLLDANISTVEHVRFRKTLSAADPLLRDHVVHGRPLLAGAAGLELIHAVARRASETPLARLSGITWARPITVEAEALDLRVEVRQVRDGLAVEIVSDAAGNREVHVRATAVYGEPSHQRTRLDLAAARARCSARVGRDEVYRAYRDAGFEYGPSFQVTDTVHSGPREAMVELALRGEDVPGYTLHPALLDGALRACHWIGDGPRAAADLVIPFELGALEVFAPIPRRCYAHAEVLDAGAQRSSWRYRVTIVDDDGVPFAVVDDLAGRPAGSLPRPPAVSMPVASTDPVCYVPDWRSAAPGPQGSRGDVLVIFSREPSSAARLGRLGGWPRTIVVCDRTAEAADTAAEAPGDIHVIDPVDVNAYRDLIAGLPATANVDVVHMWTTPHPEVGDLDEEIGRGAVSLLLLAQAVGASGRAGRTRCVSLHRDEDAADVPAHELIGGLASTAARHLPHLELCTVHVPSTAGVEWLADVLRGELSAVTSPRGLDVRYDGARRTVRTVRRLTGDPAAAAPPTDGGVYVLAGGRGGVGMQLARHLARTYHARLVLLGRSAPPEHACAELESLGAEVLAVRADLTDAHQTRAALVEARGRFGHLDGVFHLAGVADQQPLTDVSGERFRSALAAKVHGVVNLDRCTRADRLSFFVAFSSVSSLIGDFGSGSYAAANRFVDAYVRRRARWAADGLRHGRSVSVQWPLWEAGGMDSLVRSDELTAYRETTGLDRLSPEQAMRALDVVWRYDVPVLAPVHGDQELIARVLTGEESAVSEPERLTQHPSAPVAPSPVGTRTAELVDYLRNQASGVLKLDPAQIAGDAPLQEYGIDSVMITELTDAVSDAFPGLRGTVLFEYRTLADLAGYLLRERADDAARLLGEPAPPVAVTETARDVTTRPRPSTPTDDRPDVLSGTGDIAIIGMSGRYPGADTLDEFWENLRQGRDAVTEIPRDRWSLPGFYDPDPDSAGTSYGKWGGFLSDVDTFDSLFFAISPMQAKSMDPQERLFLQTAWAALEDAGYPLDALPRPRFSDEGRDVGVFVGVMWDDYAMLAAEESARNNHQVVMANRAAIANQVSYFGDFRGPSVVVDTACSASLVALHQACESVVRGECSYALAGGVNVSVHPLKYVHLSRKKMLAEDGRCRSFGAGGTGYVPGEGVGAVLLKRLDRAVADGDNIHAVIKATAVNHGGRTHGFTVPNPNAQRALIREALAKAGVSARDIGYVEAHGTGTSLGDPIEHTGLAEAFRSDTGDRGFCALGSVKSNIGHLEGAAGIAGVSKAVLQLRHGELVPSLHADEPNPVIDFAESPFRIQRELRSWPTEGGAPRRAAVSSFGAGGTNAHVVLEEFVRTEEPVPAGPELVVVSARDDDALRRYAAVLSDHLAGAGAGLALADVAHTLRVGREAMVERLAFVARDLDEAVDTLAAVARGQARPGVHRGNAKQGDPALADLFTTGEGGREFLRGLARAGQWDKLAALWVSGVVLDWADLPEAAGHRGRRVSLPTYPFARVRHWITRTGDTPSGEQGERTWRRTLRPDDPLVADHVVGGRTILPGAGYLDLVLDAVGDDQRALTDVYWMAPVVVDADAEDLVITVGAPTSGRRDFAVRGADAEAATVSCRGVLVDNAAAPTPPEVSLDAVLDRSTRQLDGEAFYDAMSRLGVTYGPYFRLLERVWFSGDVVVSRFRATEHGDVQRRALHPAVLDAALHTVAAYYVGDDLDGVPFVPYSAQRVLRFRALPAVGHVHVVRAGRDAYDVTVLDDSGRVCVRVDGLAVRRQRTSRQEFSHRVHWTAAPRPPAPAAPPGSVLIVTFESATGLAEALTGAHGDDPVRCVGIGPDGPSDGELDRILAGEAGPDTVYFLGEGATAEADAVAPERGVLALSQLVKALHRHGRLDGRTRVKVVTTDAVALTADDPVRPANAALHGFCSVLRSEHPVLPVSCVDVRTGEEAESAPAVVAEPWTESGEPVLLRSAVRYVRALVPVALPEPAASPFRREGCYVVVGGLGVVGFDTCTHLARTYGARLVVVGRSALDSARRDRIAQLERAGGAVLYVRGDAADPAVLREALRRGEQRFGAVHGVIHSVMEFDAEPIVTRSASRLRADVESKARTVAALFEVVRTADLDFVLVHSSAASFRADAGQSGYAAGCGAADAVALGVAASGRVPVTVVNWGYWHAAGRPEREQVLRQLAGAGVEPITAAAGMSVVERALACPLPQVVAIRAHRRALAAIGVRDRLRLRSRTGGSSSLVHAVGDAVATGDADTARIEAHQRASAEAERLARRLLLGAFQSMGVFRTEGERHRVTGLRDRLGFLPRYHRLCETAVDILVQAGYLDRRDDEVVVTARVAEQGVATVPDSAVRDLVAEYPDIAAVATLLVRCVAAFPDVVTGKRSHMDVLFPEGSMDLVVGVYQGNAITDSYNQLVAGAVADYVERRLRDEPGARLRILEVGAGTGSTSAPVLAALAPHAGSVTYTYTDITSAFVRHGRKQFAARYPFVRFATLDIDADLAEQGFDVGDYDVVLGTNVFHVTPSVAHTMRQVKRLLKPGGMVAANEGTAFACYLPLIFGLTDGWWRYEDTHYRIPGSPLITVPRWRDLLATEGFRDVVVRTLPPTRVGTVPQSLLLAESDGVVALAGPGEPTDETREADRVEQAGETVPPLASDRRTRESRPQEPDLREVALTQVIAVFARVLEMSETQFEPDEPFEVYGIDSLVVPELKQALEIHFGPLPAPVLFEHTTIGRLADYLCAEHADTLLRSAPSAPVDPALPAEPEPGEPEPAAVAETGLEQAVARLSDEQVAHLLGRLGALTGDNGHGRNA</sequence>
<dbReference type="GO" id="GO:0006633">
    <property type="term" value="P:fatty acid biosynthetic process"/>
    <property type="evidence" value="ECO:0007669"/>
    <property type="project" value="InterPro"/>
</dbReference>
<evidence type="ECO:0000259" key="17">
    <source>
        <dbReference type="PROSITE" id="PS52019"/>
    </source>
</evidence>
<feature type="active site" description="Proton acceptor; for dehydratase activity" evidence="13">
    <location>
        <position position="750"/>
    </location>
</feature>
<dbReference type="Gene3D" id="3.40.50.150">
    <property type="entry name" value="Vaccinia Virus protein VP39"/>
    <property type="match status" value="1"/>
</dbReference>
<dbReference type="InterPro" id="IPR054514">
    <property type="entry name" value="RhiE-like_linker"/>
</dbReference>
<evidence type="ECO:0000256" key="5">
    <source>
        <dbReference type="ARBA" id="ARBA00022490"/>
    </source>
</evidence>
<feature type="region of interest" description="C-terminal hotdog fold" evidence="13">
    <location>
        <begin position="4857"/>
        <end position="4995"/>
    </location>
</feature>
<feature type="region of interest" description="C-terminal hotdog fold" evidence="13">
    <location>
        <begin position="849"/>
        <end position="994"/>
    </location>
</feature>
<feature type="region of interest" description="N-terminal hotdog fold" evidence="13">
    <location>
        <begin position="4725"/>
        <end position="4842"/>
    </location>
</feature>
<dbReference type="InterPro" id="IPR006162">
    <property type="entry name" value="Ppantetheine_attach_site"/>
</dbReference>
<feature type="active site" description="Proton acceptor; for dehydratase activity" evidence="13">
    <location>
        <position position="1774"/>
    </location>
</feature>
<feature type="domain" description="PKS/mFAS DH" evidence="17">
    <location>
        <begin position="1731"/>
        <end position="2013"/>
    </location>
</feature>
<dbReference type="InterPro" id="IPR049551">
    <property type="entry name" value="PKS_DH_C"/>
</dbReference>
<proteinExistence type="predicted"/>
<keyword evidence="5" id="KW-0963">Cytoplasm</keyword>
<dbReference type="PANTHER" id="PTHR43775:SF37">
    <property type="entry name" value="SI:DKEY-61P9.11"/>
    <property type="match status" value="1"/>
</dbReference>
<dbReference type="Pfam" id="PF00109">
    <property type="entry name" value="ketoacyl-synt"/>
    <property type="match status" value="4"/>
</dbReference>
<feature type="region of interest" description="Disordered" evidence="14">
    <location>
        <begin position="3988"/>
        <end position="4007"/>
    </location>
</feature>
<comment type="subcellular location">
    <subcellularLocation>
        <location evidence="2">Cytoplasm</location>
    </subcellularLocation>
</comment>
<evidence type="ECO:0000256" key="7">
    <source>
        <dbReference type="ARBA" id="ARBA00022679"/>
    </source>
</evidence>
<evidence type="ECO:0000256" key="3">
    <source>
        <dbReference type="ARBA" id="ARBA00004792"/>
    </source>
</evidence>
<dbReference type="Gene3D" id="1.10.1240.100">
    <property type="match status" value="4"/>
</dbReference>
<feature type="active site" description="Proton donor; for dehydratase activity" evidence="13">
    <location>
        <position position="4916"/>
    </location>
</feature>
<evidence type="ECO:0000256" key="6">
    <source>
        <dbReference type="ARBA" id="ARBA00022553"/>
    </source>
</evidence>
<dbReference type="InterPro" id="IPR018201">
    <property type="entry name" value="Ketoacyl_synth_AS"/>
</dbReference>